<dbReference type="AlphaFoldDB" id="A0AA87W313"/>
<evidence type="ECO:0000313" key="1">
    <source>
        <dbReference type="EMBL" id="GGI23696.1"/>
    </source>
</evidence>
<comment type="caution">
    <text evidence="1">The sequence shown here is derived from an EMBL/GenBank/DDBJ whole genome shotgun (WGS) entry which is preliminary data.</text>
</comment>
<proteinExistence type="predicted"/>
<dbReference type="EMBL" id="BMHC01000003">
    <property type="protein sequence ID" value="GGI23696.1"/>
    <property type="molecule type" value="Genomic_DNA"/>
</dbReference>
<accession>A0AA87W313</accession>
<name>A0AA87W313_9BRAD</name>
<dbReference type="Proteomes" id="UP000625079">
    <property type="component" value="Unassembled WGS sequence"/>
</dbReference>
<reference evidence="1" key="2">
    <citation type="submission" date="2022-12" db="EMBL/GenBank/DDBJ databases">
        <authorList>
            <person name="Sun Q."/>
            <person name="Zhou Y."/>
        </authorList>
    </citation>
    <scope>NUCLEOTIDE SEQUENCE</scope>
    <source>
        <strain evidence="1">CGMCC 1.15034</strain>
    </source>
</reference>
<sequence>MPGELETPASGDMQRYIEEQNIAHFQRLLLEETDQRSRRFIQEQLLASRRRLATLMAVATGLKTNPQIIRERTFPHPETKLMSKFRHEFEMATTPQLLIDPGGGLHIVDANQTYAAATMIEPRQSGRRKDV</sequence>
<reference evidence="1" key="1">
    <citation type="journal article" date="2014" name="Int. J. Syst. Evol. Microbiol.">
        <title>Complete genome sequence of Corynebacterium casei LMG S-19264T (=DSM 44701T), isolated from a smear-ripened cheese.</title>
        <authorList>
            <consortium name="US DOE Joint Genome Institute (JGI-PGF)"/>
            <person name="Walter F."/>
            <person name="Albersmeier A."/>
            <person name="Kalinowski J."/>
            <person name="Ruckert C."/>
        </authorList>
    </citation>
    <scope>NUCLEOTIDE SEQUENCE</scope>
    <source>
        <strain evidence="1">CGMCC 1.15034</strain>
    </source>
</reference>
<protein>
    <submittedName>
        <fullName evidence="1">Uncharacterized protein</fullName>
    </submittedName>
</protein>
<organism evidence="1 2">
    <name type="scientific">Bradyrhizobium guangdongense</name>
    <dbReference type="NCBI Taxonomy" id="1325090"/>
    <lineage>
        <taxon>Bacteria</taxon>
        <taxon>Pseudomonadati</taxon>
        <taxon>Pseudomonadota</taxon>
        <taxon>Alphaproteobacteria</taxon>
        <taxon>Hyphomicrobiales</taxon>
        <taxon>Nitrobacteraceae</taxon>
        <taxon>Bradyrhizobium</taxon>
    </lineage>
</organism>
<gene>
    <name evidence="1" type="ORF">GCM10010987_25690</name>
</gene>
<evidence type="ECO:0000313" key="2">
    <source>
        <dbReference type="Proteomes" id="UP000625079"/>
    </source>
</evidence>